<proteinExistence type="predicted"/>
<dbReference type="PANTHER" id="PTHR43102:SF2">
    <property type="entry name" value="GAF DOMAIN-CONTAINING PROTEIN"/>
    <property type="match status" value="1"/>
</dbReference>
<dbReference type="AlphaFoldDB" id="A0A6A5AMH0"/>
<dbReference type="EMBL" id="VJMI01010101">
    <property type="protein sequence ID" value="KAF0756923.1"/>
    <property type="molecule type" value="Genomic_DNA"/>
</dbReference>
<dbReference type="Proteomes" id="UP000469452">
    <property type="component" value="Unassembled WGS sequence"/>
</dbReference>
<reference evidence="2 3" key="1">
    <citation type="submission" date="2019-06" db="EMBL/GenBank/DDBJ databases">
        <title>Genomics analysis of Aphanomyces spp. identifies a new class of oomycete effector associated with host adaptation.</title>
        <authorList>
            <person name="Gaulin E."/>
        </authorList>
    </citation>
    <scope>NUCLEOTIDE SEQUENCE [LARGE SCALE GENOMIC DNA]</scope>
    <source>
        <strain evidence="2 3">E</strain>
    </source>
</reference>
<feature type="non-terminal residue" evidence="2">
    <location>
        <position position="1"/>
    </location>
</feature>
<accession>A0A6A5AMH0</accession>
<comment type="caution">
    <text evidence="2">The sequence shown here is derived from an EMBL/GenBank/DDBJ whole genome shotgun (WGS) entry which is preliminary data.</text>
</comment>
<evidence type="ECO:0000313" key="3">
    <source>
        <dbReference type="Proteomes" id="UP000469452"/>
    </source>
</evidence>
<evidence type="ECO:0000313" key="2">
    <source>
        <dbReference type="EMBL" id="KAF0756923.1"/>
    </source>
</evidence>
<protein>
    <recommendedName>
        <fullName evidence="4">GAF domain-containing protein</fullName>
    </recommendedName>
</protein>
<dbReference type="PANTHER" id="PTHR43102">
    <property type="entry name" value="SLR1143 PROTEIN"/>
    <property type="match status" value="1"/>
</dbReference>
<feature type="region of interest" description="Disordered" evidence="1">
    <location>
        <begin position="60"/>
        <end position="89"/>
    </location>
</feature>
<evidence type="ECO:0008006" key="4">
    <source>
        <dbReference type="Google" id="ProtNLM"/>
    </source>
</evidence>
<name>A0A6A5AMH0_APHAT</name>
<gene>
    <name evidence="2" type="ORF">AaE_004440</name>
</gene>
<sequence length="89" mass="9501">TQGHVGFYVGIPLVSTDGDYDVVVGALSLVDTTPRDAVTHKQVAALVQIAQTIMHRVQDLSAAGNGARNPPPPQHDSTFDRPQVNLEID</sequence>
<evidence type="ECO:0000256" key="1">
    <source>
        <dbReference type="SAM" id="MobiDB-lite"/>
    </source>
</evidence>
<dbReference type="VEuPathDB" id="FungiDB:H257_09270"/>
<organism evidence="2 3">
    <name type="scientific">Aphanomyces astaci</name>
    <name type="common">Crayfish plague agent</name>
    <dbReference type="NCBI Taxonomy" id="112090"/>
    <lineage>
        <taxon>Eukaryota</taxon>
        <taxon>Sar</taxon>
        <taxon>Stramenopiles</taxon>
        <taxon>Oomycota</taxon>
        <taxon>Saprolegniomycetes</taxon>
        <taxon>Saprolegniales</taxon>
        <taxon>Verrucalvaceae</taxon>
        <taxon>Aphanomyces</taxon>
    </lineage>
</organism>